<dbReference type="InterPro" id="IPR020056">
    <property type="entry name" value="Rbsml_bL25/Gln-tRNA_synth_N"/>
</dbReference>
<feature type="domain" description="Large ribosomal subunit protein bL25 L25" evidence="7">
    <location>
        <begin position="7"/>
        <end position="93"/>
    </location>
</feature>
<protein>
    <recommendedName>
        <fullName evidence="5">Large ribosomal subunit protein bL25</fullName>
    </recommendedName>
    <alternativeName>
        <fullName evidence="5">General stress protein CTC</fullName>
    </alternativeName>
</protein>
<dbReference type="InterPro" id="IPR029751">
    <property type="entry name" value="Ribosomal_L25_dom"/>
</dbReference>
<dbReference type="InterPro" id="IPR020057">
    <property type="entry name" value="Ribosomal_bL25_b-dom"/>
</dbReference>
<evidence type="ECO:0000256" key="1">
    <source>
        <dbReference type="ARBA" id="ARBA00022730"/>
    </source>
</evidence>
<evidence type="ECO:0000259" key="7">
    <source>
        <dbReference type="Pfam" id="PF01386"/>
    </source>
</evidence>
<dbReference type="PANTHER" id="PTHR33284:SF1">
    <property type="entry name" value="RIBOSOMAL PROTEIN L25_GLN-TRNA SYNTHETASE, ANTI-CODON-BINDING DOMAIN-CONTAINING PROTEIN"/>
    <property type="match status" value="1"/>
</dbReference>
<dbReference type="NCBIfam" id="TIGR00731">
    <property type="entry name" value="bL25_bact_ctc"/>
    <property type="match status" value="1"/>
</dbReference>
<dbReference type="NCBIfam" id="NF004131">
    <property type="entry name" value="PRK05618.2-1"/>
    <property type="match status" value="1"/>
</dbReference>
<dbReference type="RefSeq" id="WP_075361160.1">
    <property type="nucleotide sequence ID" value="NZ_MPDM01000002.1"/>
</dbReference>
<comment type="function">
    <text evidence="5">This is one of the proteins that binds to the 5S RNA in the ribosome where it forms part of the central protuberance.</text>
</comment>
<dbReference type="InterPro" id="IPR020930">
    <property type="entry name" value="Ribosomal_uL5_bac-type"/>
</dbReference>
<dbReference type="Pfam" id="PF14693">
    <property type="entry name" value="Ribosomal_TL5_C"/>
    <property type="match status" value="1"/>
</dbReference>
<evidence type="ECO:0000256" key="6">
    <source>
        <dbReference type="SAM" id="MobiDB-lite"/>
    </source>
</evidence>
<keyword evidence="10" id="KW-1185">Reference proteome</keyword>
<dbReference type="InterPro" id="IPR037121">
    <property type="entry name" value="Ribosomal_bL25_C"/>
</dbReference>
<dbReference type="GO" id="GO:0022625">
    <property type="term" value="C:cytosolic large ribosomal subunit"/>
    <property type="evidence" value="ECO:0007669"/>
    <property type="project" value="TreeGrafter"/>
</dbReference>
<dbReference type="EMBL" id="MPDM01000002">
    <property type="protein sequence ID" value="OKL50334.1"/>
    <property type="molecule type" value="Genomic_DNA"/>
</dbReference>
<dbReference type="PANTHER" id="PTHR33284">
    <property type="entry name" value="RIBOSOMAL PROTEIN L25/GLN-TRNA SYNTHETASE, ANTI-CODON-BINDING DOMAIN-CONTAINING PROTEIN"/>
    <property type="match status" value="1"/>
</dbReference>
<dbReference type="CDD" id="cd00495">
    <property type="entry name" value="Ribosomal_L25_TL5_CTC"/>
    <property type="match status" value="1"/>
</dbReference>
<evidence type="ECO:0000259" key="8">
    <source>
        <dbReference type="Pfam" id="PF14693"/>
    </source>
</evidence>
<feature type="region of interest" description="Disordered" evidence="6">
    <location>
        <begin position="179"/>
        <end position="208"/>
    </location>
</feature>
<dbReference type="GO" id="GO:0003735">
    <property type="term" value="F:structural constituent of ribosome"/>
    <property type="evidence" value="ECO:0007669"/>
    <property type="project" value="InterPro"/>
</dbReference>
<feature type="domain" description="Large ribosomal subunit protein bL25 beta" evidence="8">
    <location>
        <begin position="101"/>
        <end position="181"/>
    </location>
</feature>
<dbReference type="GO" id="GO:0006412">
    <property type="term" value="P:translation"/>
    <property type="evidence" value="ECO:0007669"/>
    <property type="project" value="UniProtKB-UniRule"/>
</dbReference>
<proteinExistence type="inferred from homology"/>
<dbReference type="OrthoDB" id="5242980at2"/>
<comment type="similarity">
    <text evidence="5">Belongs to the bacterial ribosomal protein bL25 family. CTC subfamily.</text>
</comment>
<evidence type="ECO:0000256" key="4">
    <source>
        <dbReference type="ARBA" id="ARBA00023274"/>
    </source>
</evidence>
<dbReference type="InterPro" id="IPR001021">
    <property type="entry name" value="Ribosomal_bL25_long"/>
</dbReference>
<evidence type="ECO:0000256" key="5">
    <source>
        <dbReference type="HAMAP-Rule" id="MF_01334"/>
    </source>
</evidence>
<dbReference type="AlphaFoldDB" id="A0A1Q5PRX4"/>
<dbReference type="InterPro" id="IPR011035">
    <property type="entry name" value="Ribosomal_bL25/Gln-tRNA_synth"/>
</dbReference>
<gene>
    <name evidence="5" type="primary">rplY</name>
    <name evidence="5" type="synonym">ctc</name>
    <name evidence="9" type="ORF">BM477_02835</name>
</gene>
<dbReference type="HAMAP" id="MF_01334">
    <property type="entry name" value="Ribosomal_bL25_CTC"/>
    <property type="match status" value="1"/>
</dbReference>
<evidence type="ECO:0000256" key="2">
    <source>
        <dbReference type="ARBA" id="ARBA00022884"/>
    </source>
</evidence>
<keyword evidence="4 5" id="KW-0687">Ribonucleoprotein</keyword>
<evidence type="ECO:0000256" key="3">
    <source>
        <dbReference type="ARBA" id="ARBA00022980"/>
    </source>
</evidence>
<sequence length="208" mass="22341">MQKNRMNAELRSDFGKGYARRTRAAGKVPGVIYSRHLDAPIHVTLPGHEVFMVLKSSANAVIEMNIEGGEKQLVLVKDVQRHPVSRNLQHVDLLAISRKEKVDVDVPVVVVGESASGTIHTLEAHTLPITVPAVDIPESIEVSVEGLEEGTVIRLSDMTLPEDAECTLDPDTEIVSISVPQAEAEPEPAEGEGEATSEGEVAAAEDAE</sequence>
<dbReference type="Proteomes" id="UP000186465">
    <property type="component" value="Unassembled WGS sequence"/>
</dbReference>
<dbReference type="SUPFAM" id="SSF50715">
    <property type="entry name" value="Ribosomal protein L25-like"/>
    <property type="match status" value="1"/>
</dbReference>
<organism evidence="9 10">
    <name type="scientific">Boudabousia marimammalium</name>
    <dbReference type="NCBI Taxonomy" id="156892"/>
    <lineage>
        <taxon>Bacteria</taxon>
        <taxon>Bacillati</taxon>
        <taxon>Actinomycetota</taxon>
        <taxon>Actinomycetes</taxon>
        <taxon>Actinomycetales</taxon>
        <taxon>Actinomycetaceae</taxon>
        <taxon>Boudabousia</taxon>
    </lineage>
</organism>
<accession>A0A1Q5PRX4</accession>
<dbReference type="Pfam" id="PF01386">
    <property type="entry name" value="Ribosomal_L25p"/>
    <property type="match status" value="1"/>
</dbReference>
<comment type="subunit">
    <text evidence="5">Part of the 50S ribosomal subunit; part of the 5S rRNA/L5/L18/L25 subcomplex. Contacts the 5S rRNA. Binds to the 5S rRNA independently of L5 and L18.</text>
</comment>
<evidence type="ECO:0000313" key="10">
    <source>
        <dbReference type="Proteomes" id="UP000186465"/>
    </source>
</evidence>
<dbReference type="Gene3D" id="2.40.240.10">
    <property type="entry name" value="Ribosomal Protein L25, Chain P"/>
    <property type="match status" value="1"/>
</dbReference>
<keyword evidence="1 5" id="KW-0699">rRNA-binding</keyword>
<reference evidence="10" key="1">
    <citation type="submission" date="2016-11" db="EMBL/GenBank/DDBJ databases">
        <title>Actinomyces gypaetusis sp. nov. isolated from Gypaetus barbatus in Qinghai Tibet Plateau China.</title>
        <authorList>
            <person name="Meng X."/>
        </authorList>
    </citation>
    <scope>NUCLEOTIDE SEQUENCE [LARGE SCALE GENOMIC DNA]</scope>
    <source>
        <strain evidence="10">DSM 15383</strain>
    </source>
</reference>
<dbReference type="Gene3D" id="2.170.120.20">
    <property type="entry name" value="Ribosomal protein L25, beta domain"/>
    <property type="match status" value="1"/>
</dbReference>
<name>A0A1Q5PRX4_9ACTO</name>
<keyword evidence="3 5" id="KW-0689">Ribosomal protein</keyword>
<dbReference type="STRING" id="156892.BM477_02835"/>
<evidence type="ECO:0000313" key="9">
    <source>
        <dbReference type="EMBL" id="OKL50334.1"/>
    </source>
</evidence>
<comment type="caution">
    <text evidence="9">The sequence shown here is derived from an EMBL/GenBank/DDBJ whole genome shotgun (WGS) entry which is preliminary data.</text>
</comment>
<keyword evidence="2 5" id="KW-0694">RNA-binding</keyword>
<feature type="compositionally biased region" description="Acidic residues" evidence="6">
    <location>
        <begin position="184"/>
        <end position="208"/>
    </location>
</feature>
<dbReference type="GO" id="GO:0008097">
    <property type="term" value="F:5S rRNA binding"/>
    <property type="evidence" value="ECO:0007669"/>
    <property type="project" value="InterPro"/>
</dbReference>